<evidence type="ECO:0000256" key="1">
    <source>
        <dbReference type="SAM" id="MobiDB-lite"/>
    </source>
</evidence>
<keyword evidence="3" id="KW-1185">Reference proteome</keyword>
<dbReference type="AlphaFoldDB" id="A0A2G8TJ58"/>
<comment type="caution">
    <text evidence="2">The sequence shown here is derived from an EMBL/GenBank/DDBJ whole genome shotgun (WGS) entry which is preliminary data.</text>
</comment>
<protein>
    <submittedName>
        <fullName evidence="2">Uncharacterized protein</fullName>
    </submittedName>
</protein>
<accession>A0A2G8TJ58</accession>
<gene>
    <name evidence="2" type="ORF">CR105_03025</name>
</gene>
<feature type="region of interest" description="Disordered" evidence="1">
    <location>
        <begin position="1"/>
        <end position="24"/>
    </location>
</feature>
<dbReference type="RefSeq" id="WP_099786969.1">
    <property type="nucleotide sequence ID" value="NZ_JBHLYV010000001.1"/>
</dbReference>
<proteinExistence type="predicted"/>
<reference evidence="2 3" key="1">
    <citation type="submission" date="2017-10" db="EMBL/GenBank/DDBJ databases">
        <title>Massilia psychrophilum sp. nov., a novel purple-pigmented bacterium isolated from Tianshan glacier, Xinjiang Municipality, China.</title>
        <authorList>
            <person name="Wang H."/>
        </authorList>
    </citation>
    <scope>NUCLEOTIDE SEQUENCE [LARGE SCALE GENOMIC DNA]</scope>
    <source>
        <strain evidence="2 3">JCM 30074</strain>
    </source>
</reference>
<evidence type="ECO:0000313" key="3">
    <source>
        <dbReference type="Proteomes" id="UP000230390"/>
    </source>
</evidence>
<dbReference type="OrthoDB" id="8779579at2"/>
<sequence>MRTPEKANASGKGGAHITKRAGRVSGKQKQTFVCGVKHISKLRRELQTAGLGLRDTSGRTQCETLLRILQYLGPRGINTPEGVGCGFYRIATRIQEIEEAGWLIASYRESLIGADGFRHVGIARYSLLGRRVDVDNPQGALDLGAPA</sequence>
<name>A0A2G8TJ58_9BURK</name>
<dbReference type="EMBL" id="PDOC01000002">
    <property type="protein sequence ID" value="PIL46080.1"/>
    <property type="molecule type" value="Genomic_DNA"/>
</dbReference>
<dbReference type="Proteomes" id="UP000230390">
    <property type="component" value="Unassembled WGS sequence"/>
</dbReference>
<evidence type="ECO:0000313" key="2">
    <source>
        <dbReference type="EMBL" id="PIL46080.1"/>
    </source>
</evidence>
<organism evidence="2 3">
    <name type="scientific">Massilia eurypsychrophila</name>
    <dbReference type="NCBI Taxonomy" id="1485217"/>
    <lineage>
        <taxon>Bacteria</taxon>
        <taxon>Pseudomonadati</taxon>
        <taxon>Pseudomonadota</taxon>
        <taxon>Betaproteobacteria</taxon>
        <taxon>Burkholderiales</taxon>
        <taxon>Oxalobacteraceae</taxon>
        <taxon>Telluria group</taxon>
        <taxon>Massilia</taxon>
    </lineage>
</organism>